<comment type="caution">
    <text evidence="2">The sequence shown here is derived from an EMBL/GenBank/DDBJ whole genome shotgun (WGS) entry which is preliminary data.</text>
</comment>
<sequence>MGISLPTVAYAEHIILHTLGSSGHLPFRTTASSVPKGYIPVYVGETRKRFIVPISYLHHSSFQRLLSQAEEEFGFNYPMGGLMIPCNEKAFLDLTSQLNSS</sequence>
<evidence type="ECO:0000313" key="3">
    <source>
        <dbReference type="Proteomes" id="UP001417504"/>
    </source>
</evidence>
<dbReference type="GO" id="GO:0009733">
    <property type="term" value="P:response to auxin"/>
    <property type="evidence" value="ECO:0007669"/>
    <property type="project" value="InterPro"/>
</dbReference>
<evidence type="ECO:0008006" key="4">
    <source>
        <dbReference type="Google" id="ProtNLM"/>
    </source>
</evidence>
<keyword evidence="3" id="KW-1185">Reference proteome</keyword>
<evidence type="ECO:0000256" key="1">
    <source>
        <dbReference type="ARBA" id="ARBA00006974"/>
    </source>
</evidence>
<dbReference type="EMBL" id="JBBNAE010000007">
    <property type="protein sequence ID" value="KAK9108737.1"/>
    <property type="molecule type" value="Genomic_DNA"/>
</dbReference>
<dbReference type="Proteomes" id="UP001417504">
    <property type="component" value="Unassembled WGS sequence"/>
</dbReference>
<reference evidence="2 3" key="1">
    <citation type="submission" date="2024-01" db="EMBL/GenBank/DDBJ databases">
        <title>Genome assemblies of Stephania.</title>
        <authorList>
            <person name="Yang L."/>
        </authorList>
    </citation>
    <scope>NUCLEOTIDE SEQUENCE [LARGE SCALE GENOMIC DNA]</scope>
    <source>
        <strain evidence="2">QJT</strain>
        <tissue evidence="2">Leaf</tissue>
    </source>
</reference>
<dbReference type="InterPro" id="IPR003676">
    <property type="entry name" value="SAUR_fam"/>
</dbReference>
<protein>
    <recommendedName>
        <fullName evidence="4">Small auxin up regulated protein</fullName>
    </recommendedName>
</protein>
<dbReference type="PANTHER" id="PTHR31929">
    <property type="entry name" value="SAUR-LIKE AUXIN-RESPONSIVE PROTEIN FAMILY-RELATED"/>
    <property type="match status" value="1"/>
</dbReference>
<accession>A0AAP0I4Y5</accession>
<gene>
    <name evidence="2" type="ORF">Sjap_016797</name>
</gene>
<name>A0AAP0I4Y5_9MAGN</name>
<comment type="similarity">
    <text evidence="1">Belongs to the ARG7 family.</text>
</comment>
<dbReference type="Pfam" id="PF02519">
    <property type="entry name" value="Auxin_inducible"/>
    <property type="match status" value="1"/>
</dbReference>
<evidence type="ECO:0000313" key="2">
    <source>
        <dbReference type="EMBL" id="KAK9108737.1"/>
    </source>
</evidence>
<organism evidence="2 3">
    <name type="scientific">Stephania japonica</name>
    <dbReference type="NCBI Taxonomy" id="461633"/>
    <lineage>
        <taxon>Eukaryota</taxon>
        <taxon>Viridiplantae</taxon>
        <taxon>Streptophyta</taxon>
        <taxon>Embryophyta</taxon>
        <taxon>Tracheophyta</taxon>
        <taxon>Spermatophyta</taxon>
        <taxon>Magnoliopsida</taxon>
        <taxon>Ranunculales</taxon>
        <taxon>Menispermaceae</taxon>
        <taxon>Menispermoideae</taxon>
        <taxon>Cissampelideae</taxon>
        <taxon>Stephania</taxon>
    </lineage>
</organism>
<dbReference type="AlphaFoldDB" id="A0AAP0I4Y5"/>
<proteinExistence type="inferred from homology"/>